<keyword evidence="1" id="KW-1133">Transmembrane helix</keyword>
<accession>A0A4Q0T3L7</accession>
<gene>
    <name evidence="3" type="ORF">GRAN_2998</name>
</gene>
<dbReference type="InterPro" id="IPR013783">
    <property type="entry name" value="Ig-like_fold"/>
</dbReference>
<keyword evidence="1" id="KW-0812">Transmembrane</keyword>
<dbReference type="Pfam" id="PF09286">
    <property type="entry name" value="Pro-kuma_activ"/>
    <property type="match status" value="1"/>
</dbReference>
<feature type="domain" description="Peptidase S53 activation" evidence="2">
    <location>
        <begin position="43"/>
        <end position="188"/>
    </location>
</feature>
<evidence type="ECO:0000313" key="3">
    <source>
        <dbReference type="EMBL" id="RXH56141.1"/>
    </source>
</evidence>
<dbReference type="InterPro" id="IPR015366">
    <property type="entry name" value="S53_propep"/>
</dbReference>
<dbReference type="OrthoDB" id="119314at2"/>
<evidence type="ECO:0000313" key="4">
    <source>
        <dbReference type="Proteomes" id="UP000289437"/>
    </source>
</evidence>
<feature type="transmembrane region" description="Helical" evidence="1">
    <location>
        <begin position="1189"/>
        <end position="1206"/>
    </location>
</feature>
<keyword evidence="4" id="KW-1185">Reference proteome</keyword>
<dbReference type="AlphaFoldDB" id="A0A4Q0T3L7"/>
<organism evidence="3 4">
    <name type="scientific">Granulicella sibirica</name>
    <dbReference type="NCBI Taxonomy" id="2479048"/>
    <lineage>
        <taxon>Bacteria</taxon>
        <taxon>Pseudomonadati</taxon>
        <taxon>Acidobacteriota</taxon>
        <taxon>Terriglobia</taxon>
        <taxon>Terriglobales</taxon>
        <taxon>Acidobacteriaceae</taxon>
        <taxon>Granulicella</taxon>
    </lineage>
</organism>
<dbReference type="EMBL" id="RDSM01000002">
    <property type="protein sequence ID" value="RXH56141.1"/>
    <property type="molecule type" value="Genomic_DNA"/>
</dbReference>
<comment type="caution">
    <text evidence="3">The sequence shown here is derived from an EMBL/GenBank/DDBJ whole genome shotgun (WGS) entry which is preliminary data.</text>
</comment>
<sequence length="1253" mass="123034">MANLSGPSRFSPAFLRLYFVFLLMTLPALSRAQRVTLQTRAVQAGGEFVDAGAAPASQPMTLTVRLAIPADRAAALKQRLLDQQDSASPEYRRWLTPTEFGVSFGATDAQLAAATAWLQSQSLTVSGASAARTTLTVTGTAGQVQAAFAVSLRQLQRGTGTFFANATQPSLPVDAATLIAGVSGLDDVPSAVGFGSDASADPVAAIAGVLDANSSSILIFAGTACSADMAQADVDTYTALLRQANAQGVTVLAANGCTASGQGFPAGLSEGTGVALSGGTAFIAGTSTETRPAWQVAPGLPADGFRYAPDLAVNSLDAFARTVTTLVQQAGTRLGNINETLYRLGPVPGLYTQADGAAAGTWETATGLGLVDLAKLLTVFPHGTGQSYTSLTSSAYSAVHGTSITLSSTVTTGTGGATPTGTVTFATSAGVTLGSSPLVNGTASYSTATLPGGMTTVVANYSGDGTYATSVSPSAGIFVQPEASVLSAVVSTGNVVGGMYTVAVTDSAGSGVGVPAGTITVILSGTSSSYMGTLAPAGASSSMATISIPAATVGTATLSINCSGDASYSCGNVLTKTVTIGKATPTLGVSYTPDPPVSGASISFTATLAAVGTAPVPTGNVSFFDGTTTINAGKLANGTVTVSGTDITVATHSISATYDGDANYLSVSETGATSAGTTATTTALTSSSAIANGTNITFTAVVAPSAIASTAPTGMVSFYDGTTLLGTGVLTSNMATYATAALDQTTTHTITAVYSGDTLYKGSTSAVLVIASGSTSSTAVTGTLAASILPVSAAYNSTAVVTAAVTIPSGSTLPAGSMVTAQITGLTGTYKGELVASTATTATAAISVPVPIPGMYSVAVSCVATSAFVCSNAPSVSLTANKGVSVTTLVEAPPLALAGQSITLTATVAASTASTPLTVAATGMVTFYDAGVSIGMGTLSATGVATLATTVGTGTTHLYTATYAGDTNYLTSTSTGVSLTPAAVAPTIVLSSSAASTLAGLNVVLSAQVVGPDAAAAIPTGMVSFYDTSSGSPVLLGTAALAPNASGSAAATFSSNGLADGTHTIYAIYSGDASYLTVTSAMITVAVSDYNVGFTPQTLSLLQGATGSVTVPVTAVGTFQGTVSFACTPPAGTETTCSFSPATLNGVGQATLTITTTAPAGPAAMRAVVGTFVAVLVFFGVPGRKRRRLGSLLVLALGICLTSGLGCGDGTKVNAGADAGSPLGTTFFAITAAGTDGGNTVRHTYQFQVTIHD</sequence>
<reference evidence="4" key="2">
    <citation type="submission" date="2019-02" db="EMBL/GenBank/DDBJ databases">
        <title>Granulicella sibirica sp. nov., a psychrotolerant acidobacterium isolated from an organic soil layer in forested tundra, West Siberia.</title>
        <authorList>
            <person name="Oshkin I.Y."/>
            <person name="Kulichevskaya I.S."/>
            <person name="Rijpstra W.I.C."/>
            <person name="Sinninghe Damste J.S."/>
            <person name="Rakitin A.L."/>
            <person name="Ravin N.V."/>
            <person name="Dedysh S.N."/>
        </authorList>
    </citation>
    <scope>NUCLEOTIDE SEQUENCE [LARGE SCALE GENOMIC DNA]</scope>
    <source>
        <strain evidence="4">AF10</strain>
    </source>
</reference>
<dbReference type="CDD" id="cd11377">
    <property type="entry name" value="Pro-peptidase_S53"/>
    <property type="match status" value="1"/>
</dbReference>
<dbReference type="GO" id="GO:0008236">
    <property type="term" value="F:serine-type peptidase activity"/>
    <property type="evidence" value="ECO:0007669"/>
    <property type="project" value="InterPro"/>
</dbReference>
<dbReference type="Pfam" id="PF16640">
    <property type="entry name" value="Big_3_5"/>
    <property type="match status" value="5"/>
</dbReference>
<dbReference type="SMART" id="SM00944">
    <property type="entry name" value="Pro-kuma_activ"/>
    <property type="match status" value="1"/>
</dbReference>
<dbReference type="RefSeq" id="WP_128913655.1">
    <property type="nucleotide sequence ID" value="NZ_RDSM01000002.1"/>
</dbReference>
<reference evidence="3 4" key="1">
    <citation type="submission" date="2018-11" db="EMBL/GenBank/DDBJ databases">
        <authorList>
            <person name="Mardanov A.V."/>
            <person name="Ravin N.V."/>
            <person name="Dedysh S.N."/>
        </authorList>
    </citation>
    <scope>NUCLEOTIDE SEQUENCE [LARGE SCALE GENOMIC DNA]</scope>
    <source>
        <strain evidence="3 4">AF10</strain>
    </source>
</reference>
<dbReference type="Proteomes" id="UP000289437">
    <property type="component" value="Unassembled WGS sequence"/>
</dbReference>
<dbReference type="SUPFAM" id="SSF54897">
    <property type="entry name" value="Protease propeptides/inhibitors"/>
    <property type="match status" value="1"/>
</dbReference>
<dbReference type="InterPro" id="IPR032109">
    <property type="entry name" value="Big_3_5"/>
</dbReference>
<dbReference type="Gene3D" id="2.60.40.10">
    <property type="entry name" value="Immunoglobulins"/>
    <property type="match status" value="5"/>
</dbReference>
<feature type="transmembrane region" description="Helical" evidence="1">
    <location>
        <begin position="1163"/>
        <end position="1182"/>
    </location>
</feature>
<proteinExistence type="predicted"/>
<evidence type="ECO:0000259" key="2">
    <source>
        <dbReference type="SMART" id="SM00944"/>
    </source>
</evidence>
<name>A0A4Q0T3L7_9BACT</name>
<evidence type="ECO:0000256" key="1">
    <source>
        <dbReference type="SAM" id="Phobius"/>
    </source>
</evidence>
<keyword evidence="1" id="KW-0472">Membrane</keyword>
<protein>
    <submittedName>
        <fullName evidence="3">Fibronectin type III domain protein</fullName>
    </submittedName>
</protein>